<evidence type="ECO:0000256" key="6">
    <source>
        <dbReference type="ARBA" id="ARBA00022723"/>
    </source>
</evidence>
<evidence type="ECO:0000256" key="1">
    <source>
        <dbReference type="ARBA" id="ARBA00004496"/>
    </source>
</evidence>
<comment type="caution">
    <text evidence="16">The sequence shown here is derived from an EMBL/GenBank/DDBJ whole genome shotgun (WGS) entry which is preliminary data.</text>
</comment>
<evidence type="ECO:0000256" key="10">
    <source>
        <dbReference type="ARBA" id="ARBA00022917"/>
    </source>
</evidence>
<dbReference type="InterPro" id="IPR004365">
    <property type="entry name" value="NA-bd_OB_tRNA"/>
</dbReference>
<dbReference type="PANTHER" id="PTHR42918:SF15">
    <property type="entry name" value="LYSINE--TRNA LIGASE, CHLOROPLASTIC_MITOCHONDRIAL"/>
    <property type="match status" value="1"/>
</dbReference>
<dbReference type="InterPro" id="IPR012340">
    <property type="entry name" value="NA-bd_OB-fold"/>
</dbReference>
<reference evidence="16 17" key="1">
    <citation type="submission" date="2017-08" db="EMBL/GenBank/DDBJ databases">
        <title>Reclassification of Bisgaard taxon 37 and 44.</title>
        <authorList>
            <person name="Christensen H."/>
        </authorList>
    </citation>
    <scope>NUCLEOTIDE SEQUENCE [LARGE SCALE GENOMIC DNA]</scope>
    <source>
        <strain evidence="16 17">B96_3</strain>
    </source>
</reference>
<keyword evidence="6 13" id="KW-0479">Metal-binding</keyword>
<evidence type="ECO:0000256" key="3">
    <source>
        <dbReference type="ARBA" id="ARBA00011738"/>
    </source>
</evidence>
<dbReference type="NCBIfam" id="TIGR00499">
    <property type="entry name" value="lysS_bact"/>
    <property type="match status" value="1"/>
</dbReference>
<dbReference type="InterPro" id="IPR004364">
    <property type="entry name" value="Aa-tRNA-synt_II"/>
</dbReference>
<dbReference type="EC" id="6.1.1.6" evidence="13"/>
<evidence type="ECO:0000256" key="2">
    <source>
        <dbReference type="ARBA" id="ARBA00008226"/>
    </source>
</evidence>
<dbReference type="InterPro" id="IPR018149">
    <property type="entry name" value="Lys-tRNA-synth_II_C"/>
</dbReference>
<dbReference type="GO" id="GO:0000049">
    <property type="term" value="F:tRNA binding"/>
    <property type="evidence" value="ECO:0007669"/>
    <property type="project" value="TreeGrafter"/>
</dbReference>
<evidence type="ECO:0000313" key="17">
    <source>
        <dbReference type="Proteomes" id="UP000265691"/>
    </source>
</evidence>
<evidence type="ECO:0000256" key="9">
    <source>
        <dbReference type="ARBA" id="ARBA00022842"/>
    </source>
</evidence>
<gene>
    <name evidence="13 16" type="primary">lysS</name>
    <name evidence="16" type="ORF">CKF54_03220</name>
</gene>
<evidence type="ECO:0000256" key="4">
    <source>
        <dbReference type="ARBA" id="ARBA00022490"/>
    </source>
</evidence>
<dbReference type="GO" id="GO:0006430">
    <property type="term" value="P:lysyl-tRNA aminoacylation"/>
    <property type="evidence" value="ECO:0007669"/>
    <property type="project" value="UniProtKB-UniRule"/>
</dbReference>
<evidence type="ECO:0000256" key="5">
    <source>
        <dbReference type="ARBA" id="ARBA00022598"/>
    </source>
</evidence>
<dbReference type="PANTHER" id="PTHR42918">
    <property type="entry name" value="LYSYL-TRNA SYNTHETASE"/>
    <property type="match status" value="1"/>
</dbReference>
<keyword evidence="5 13" id="KW-0436">Ligase</keyword>
<dbReference type="InterPro" id="IPR044136">
    <property type="entry name" value="Lys-tRNA-ligase_II_N"/>
</dbReference>
<evidence type="ECO:0000256" key="13">
    <source>
        <dbReference type="HAMAP-Rule" id="MF_00252"/>
    </source>
</evidence>
<dbReference type="InterPro" id="IPR002313">
    <property type="entry name" value="Lys-tRNA-ligase_II"/>
</dbReference>
<keyword evidence="10 13" id="KW-0648">Protein biosynthesis</keyword>
<dbReference type="CDD" id="cd04322">
    <property type="entry name" value="LysRS_N"/>
    <property type="match status" value="1"/>
</dbReference>
<evidence type="ECO:0000256" key="14">
    <source>
        <dbReference type="RuleBase" id="RU000336"/>
    </source>
</evidence>
<keyword evidence="7 13" id="KW-0547">Nucleotide-binding</keyword>
<dbReference type="HAMAP" id="MF_00252">
    <property type="entry name" value="Lys_tRNA_synth_class2"/>
    <property type="match status" value="1"/>
</dbReference>
<name>A0A3A1Y7D2_9GAMM</name>
<dbReference type="Gene3D" id="3.30.930.10">
    <property type="entry name" value="Bira Bifunctional Protein, Domain 2"/>
    <property type="match status" value="1"/>
</dbReference>
<dbReference type="PROSITE" id="PS50862">
    <property type="entry name" value="AA_TRNA_LIGASE_II"/>
    <property type="match status" value="1"/>
</dbReference>
<dbReference type="SUPFAM" id="SSF50249">
    <property type="entry name" value="Nucleic acid-binding proteins"/>
    <property type="match status" value="1"/>
</dbReference>
<dbReference type="Pfam" id="PF00152">
    <property type="entry name" value="tRNA-synt_2"/>
    <property type="match status" value="1"/>
</dbReference>
<dbReference type="AlphaFoldDB" id="A0A3A1Y7D2"/>
<keyword evidence="4 13" id="KW-0963">Cytoplasm</keyword>
<evidence type="ECO:0000313" key="16">
    <source>
        <dbReference type="EMBL" id="RIY33216.1"/>
    </source>
</evidence>
<dbReference type="CDD" id="cd00775">
    <property type="entry name" value="LysRS_core"/>
    <property type="match status" value="1"/>
</dbReference>
<organism evidence="16 17">
    <name type="scientific">Psittacicella hinzii</name>
    <dbReference type="NCBI Taxonomy" id="2028575"/>
    <lineage>
        <taxon>Bacteria</taxon>
        <taxon>Pseudomonadati</taxon>
        <taxon>Pseudomonadota</taxon>
        <taxon>Gammaproteobacteria</taxon>
        <taxon>Pasteurellales</taxon>
        <taxon>Psittacicellaceae</taxon>
        <taxon>Psittacicella</taxon>
    </lineage>
</organism>
<dbReference type="FunFam" id="2.40.50.140:FF:000024">
    <property type="entry name" value="Lysine--tRNA ligase"/>
    <property type="match status" value="1"/>
</dbReference>
<dbReference type="Pfam" id="PF01336">
    <property type="entry name" value="tRNA_anti-codon"/>
    <property type="match status" value="1"/>
</dbReference>
<dbReference type="SUPFAM" id="SSF55681">
    <property type="entry name" value="Class II aaRS and biotin synthetases"/>
    <property type="match status" value="1"/>
</dbReference>
<keyword evidence="17" id="KW-1185">Reference proteome</keyword>
<dbReference type="OrthoDB" id="9802326at2"/>
<evidence type="ECO:0000259" key="15">
    <source>
        <dbReference type="PROSITE" id="PS50862"/>
    </source>
</evidence>
<dbReference type="GO" id="GO:0005524">
    <property type="term" value="F:ATP binding"/>
    <property type="evidence" value="ECO:0007669"/>
    <property type="project" value="UniProtKB-UniRule"/>
</dbReference>
<sequence>MSDQNLNQQNDIANEFEARAKKLDELRARGVAFPNTFKRDHYSTELHEKFDQVEAETLKEQANQAKVAGRVMLKRLMGKAAFITIQDGKGRIQAYLAKDLLGEDVYAYFKDYTDLGDIVALEGEVFKTKTGELSIRANSFQILTKALRPLPDKFHGLEDQEIRYRKRYLDLIMNEDSRRTFEIRSKLISKIRNFLTDRGFLEVETPMLHTVVGGAAARPFITHHNALDMDMNLRIAPELHLKRLVVGGFERVFELNRNFRNEGVSVRHNPEFTMIEWYWAYANVFDNMKLTEELLEHLALELLGTTDVPYGEHVFNFKGPFERLTMVEAIMKYAPEITETQIMDEATCESLLAQRGIKREKSWGHGRCISELFEAVAEEHLIQPTFIYSYPLEVSPLARQNDENPFFTDRFEFFIGGREIGNAYSELNDAQDQARRFQDQLKAKDLGDDETMDYDEDFIEALEQGLPPTSGEGLGIDRLAMIFSNSPSIRDVILFPAMRHK</sequence>
<dbReference type="Gene3D" id="2.40.50.140">
    <property type="entry name" value="Nucleic acid-binding proteins"/>
    <property type="match status" value="1"/>
</dbReference>
<dbReference type="PRINTS" id="PR00982">
    <property type="entry name" value="TRNASYNTHLYS"/>
</dbReference>
<dbReference type="InterPro" id="IPR045864">
    <property type="entry name" value="aa-tRNA-synth_II/BPL/LPL"/>
</dbReference>
<feature type="binding site" evidence="13">
    <location>
        <position position="419"/>
    </location>
    <ligand>
        <name>Mg(2+)</name>
        <dbReference type="ChEBI" id="CHEBI:18420"/>
        <label>1</label>
    </ligand>
</feature>
<comment type="cofactor">
    <cofactor evidence="13 14">
        <name>Mg(2+)</name>
        <dbReference type="ChEBI" id="CHEBI:18420"/>
    </cofactor>
    <text evidence="13 14">Binds 3 Mg(2+) ions per subunit.</text>
</comment>
<dbReference type="FunFam" id="3.30.930.10:FF:000001">
    <property type="entry name" value="Lysine--tRNA ligase"/>
    <property type="match status" value="1"/>
</dbReference>
<protein>
    <recommendedName>
        <fullName evidence="13">Lysine--tRNA ligase</fullName>
        <ecNumber evidence="13">6.1.1.6</ecNumber>
    </recommendedName>
    <alternativeName>
        <fullName evidence="13">Lysyl-tRNA synthetase</fullName>
        <shortName evidence="13">LysRS</shortName>
    </alternativeName>
</protein>
<comment type="subcellular location">
    <subcellularLocation>
        <location evidence="1 13">Cytoplasm</location>
    </subcellularLocation>
</comment>
<dbReference type="NCBIfam" id="NF001756">
    <property type="entry name" value="PRK00484.1"/>
    <property type="match status" value="1"/>
</dbReference>
<comment type="subunit">
    <text evidence="3 13">Homodimer.</text>
</comment>
<dbReference type="GO" id="GO:0005829">
    <property type="term" value="C:cytosol"/>
    <property type="evidence" value="ECO:0007669"/>
    <property type="project" value="TreeGrafter"/>
</dbReference>
<evidence type="ECO:0000256" key="8">
    <source>
        <dbReference type="ARBA" id="ARBA00022840"/>
    </source>
</evidence>
<dbReference type="GO" id="GO:0004824">
    <property type="term" value="F:lysine-tRNA ligase activity"/>
    <property type="evidence" value="ECO:0007669"/>
    <property type="project" value="UniProtKB-UniRule"/>
</dbReference>
<dbReference type="GO" id="GO:0000287">
    <property type="term" value="F:magnesium ion binding"/>
    <property type="evidence" value="ECO:0007669"/>
    <property type="project" value="UniProtKB-UniRule"/>
</dbReference>
<comment type="catalytic activity">
    <reaction evidence="12 13 14">
        <text>tRNA(Lys) + L-lysine + ATP = L-lysyl-tRNA(Lys) + AMP + diphosphate</text>
        <dbReference type="Rhea" id="RHEA:20792"/>
        <dbReference type="Rhea" id="RHEA-COMP:9696"/>
        <dbReference type="Rhea" id="RHEA-COMP:9697"/>
        <dbReference type="ChEBI" id="CHEBI:30616"/>
        <dbReference type="ChEBI" id="CHEBI:32551"/>
        <dbReference type="ChEBI" id="CHEBI:33019"/>
        <dbReference type="ChEBI" id="CHEBI:78442"/>
        <dbReference type="ChEBI" id="CHEBI:78529"/>
        <dbReference type="ChEBI" id="CHEBI:456215"/>
        <dbReference type="EC" id="6.1.1.6"/>
    </reaction>
</comment>
<keyword evidence="11 13" id="KW-0030">Aminoacyl-tRNA synthetase</keyword>
<feature type="domain" description="Aminoacyl-transfer RNA synthetases class-II family profile" evidence="15">
    <location>
        <begin position="181"/>
        <end position="496"/>
    </location>
</feature>
<keyword evidence="9 13" id="KW-0460">Magnesium</keyword>
<accession>A0A3A1Y7D2</accession>
<feature type="binding site" evidence="13">
    <location>
        <position position="412"/>
    </location>
    <ligand>
        <name>Mg(2+)</name>
        <dbReference type="ChEBI" id="CHEBI:18420"/>
        <label>1</label>
    </ligand>
</feature>
<dbReference type="EMBL" id="NRHC01000037">
    <property type="protein sequence ID" value="RIY33216.1"/>
    <property type="molecule type" value="Genomic_DNA"/>
</dbReference>
<dbReference type="RefSeq" id="WP_119524848.1">
    <property type="nucleotide sequence ID" value="NZ_NRHC01000037.1"/>
</dbReference>
<evidence type="ECO:0000256" key="12">
    <source>
        <dbReference type="ARBA" id="ARBA00048573"/>
    </source>
</evidence>
<dbReference type="GO" id="GO:0042803">
    <property type="term" value="F:protein homodimerization activity"/>
    <property type="evidence" value="ECO:0007669"/>
    <property type="project" value="UniProtKB-ARBA"/>
</dbReference>
<evidence type="ECO:0000256" key="7">
    <source>
        <dbReference type="ARBA" id="ARBA00022741"/>
    </source>
</evidence>
<feature type="binding site" evidence="13">
    <location>
        <position position="419"/>
    </location>
    <ligand>
        <name>Mg(2+)</name>
        <dbReference type="ChEBI" id="CHEBI:18420"/>
        <label>2</label>
    </ligand>
</feature>
<keyword evidence="8 13" id="KW-0067">ATP-binding</keyword>
<comment type="similarity">
    <text evidence="2 13">Belongs to the class-II aminoacyl-tRNA synthetase family.</text>
</comment>
<proteinExistence type="inferred from homology"/>
<dbReference type="Proteomes" id="UP000265691">
    <property type="component" value="Unassembled WGS sequence"/>
</dbReference>
<evidence type="ECO:0000256" key="11">
    <source>
        <dbReference type="ARBA" id="ARBA00023146"/>
    </source>
</evidence>
<dbReference type="InterPro" id="IPR006195">
    <property type="entry name" value="aa-tRNA-synth_II"/>
</dbReference>